<gene>
    <name evidence="1" type="ORF">JOAD_142</name>
</gene>
<reference evidence="2" key="1">
    <citation type="submission" date="2017-07" db="EMBL/GenBank/DDBJ databases">
        <authorList>
            <person name="Bickmore M.X."/>
            <person name="Vaden K."/>
            <person name="Brady T.S."/>
            <person name="Tateoka O.B."/>
            <person name="Carter J.L."/>
            <person name="Pape J.A."/>
            <person name="Robinson D.M."/>
            <person name="Russell K.A."/>
            <person name="Staley L.A."/>
            <person name="Stettler J.M."/>
            <person name="Townsend M.H."/>
            <person name="Wienclaw T."/>
            <person name="Williamson T.L."/>
            <person name="Kruger J.L."/>
            <person name="Berg J.A."/>
            <person name="Sharma R."/>
            <person name="Payne A.M."/>
            <person name="Fajardo C.P."/>
            <person name="Breakwell D.P."/>
            <person name="Hope S."/>
            <person name="Grose J.H."/>
        </authorList>
    </citation>
    <scope>NUCLEOTIDE SEQUENCE [LARGE SCALE GENOMIC DNA]</scope>
</reference>
<evidence type="ECO:0000313" key="1">
    <source>
        <dbReference type="EMBL" id="ASU03773.1"/>
    </source>
</evidence>
<accession>A0A223LIT5</accession>
<dbReference type="EMBL" id="MF459647">
    <property type="protein sequence ID" value="ASU03773.1"/>
    <property type="molecule type" value="Genomic_DNA"/>
</dbReference>
<proteinExistence type="predicted"/>
<sequence length="117" mass="13358">MSNSLTQVWKSLKAEHGVPVASELLVGYYEEQGVKFAENWDMMQKSQVIATFFESIRTVKGGVVFDVKVGGETLKETVDAVFHALAQSQPVTVPEDFLVYPFSKQEKKQLRKDRYRR</sequence>
<evidence type="ECO:0000313" key="2">
    <source>
        <dbReference type="Proteomes" id="UP000222624"/>
    </source>
</evidence>
<organism evidence="1 2">
    <name type="scientific">Erwinia phage vB_EamM_Joad</name>
    <dbReference type="NCBI Taxonomy" id="2026081"/>
    <lineage>
        <taxon>Viruses</taxon>
        <taxon>Duplodnaviria</taxon>
        <taxon>Heunggongvirae</taxon>
        <taxon>Uroviricota</taxon>
        <taxon>Caudoviricetes</taxon>
        <taxon>Chimalliviridae</taxon>
        <taxon>Risingsunvirus</taxon>
        <taxon>Risingsunvirus risingsun</taxon>
    </lineage>
</organism>
<dbReference type="Proteomes" id="UP000222624">
    <property type="component" value="Genome"/>
</dbReference>
<name>A0A223LIT5_9CAUD</name>
<protein>
    <submittedName>
        <fullName evidence="1">Uncharacterized protein</fullName>
    </submittedName>
</protein>